<dbReference type="PANTHER" id="PTHR43768">
    <property type="entry name" value="TREHALOSE 6-PHOSPHATE PHOSPHATASE"/>
    <property type="match status" value="1"/>
</dbReference>
<evidence type="ECO:0000256" key="3">
    <source>
        <dbReference type="RuleBase" id="RU361117"/>
    </source>
</evidence>
<organism evidence="4 5">
    <name type="scientific">Jatrophihabitans cynanchi</name>
    <dbReference type="NCBI Taxonomy" id="2944128"/>
    <lineage>
        <taxon>Bacteria</taxon>
        <taxon>Bacillati</taxon>
        <taxon>Actinomycetota</taxon>
        <taxon>Actinomycetes</taxon>
        <taxon>Jatrophihabitantales</taxon>
        <taxon>Jatrophihabitantaceae</taxon>
        <taxon>Jatrophihabitans</taxon>
    </lineage>
</organism>
<keyword evidence="5" id="KW-1185">Reference proteome</keyword>
<evidence type="ECO:0000313" key="5">
    <source>
        <dbReference type="Proteomes" id="UP001164693"/>
    </source>
</evidence>
<dbReference type="InterPro" id="IPR044651">
    <property type="entry name" value="OTSB-like"/>
</dbReference>
<dbReference type="Gene3D" id="3.30.70.1020">
    <property type="entry name" value="Trehalose-6-phosphate phosphatase related protein, domain 2"/>
    <property type="match status" value="1"/>
</dbReference>
<keyword evidence="3" id="KW-0460">Magnesium</keyword>
<dbReference type="Gene3D" id="3.40.50.1000">
    <property type="entry name" value="HAD superfamily/HAD-like"/>
    <property type="match status" value="1"/>
</dbReference>
<dbReference type="RefSeq" id="WP_269443352.1">
    <property type="nucleotide sequence ID" value="NZ_CP097463.1"/>
</dbReference>
<dbReference type="InterPro" id="IPR003337">
    <property type="entry name" value="Trehalose_PPase"/>
</dbReference>
<comment type="function">
    <text evidence="2 3">Removes the phosphate from trehalose 6-phosphate to produce free trehalose.</text>
</comment>
<comment type="similarity">
    <text evidence="3">Belongs to the trehalose phosphatase family.</text>
</comment>
<comment type="pathway">
    <text evidence="3">Glycan biosynthesis; trehalose biosynthesis.</text>
</comment>
<dbReference type="EMBL" id="CP097463">
    <property type="protein sequence ID" value="WAX56817.1"/>
    <property type="molecule type" value="Genomic_DNA"/>
</dbReference>
<dbReference type="Proteomes" id="UP001164693">
    <property type="component" value="Chromosome"/>
</dbReference>
<dbReference type="InterPro" id="IPR023214">
    <property type="entry name" value="HAD_sf"/>
</dbReference>
<protein>
    <recommendedName>
        <fullName evidence="3">Trehalose 6-phosphate phosphatase</fullName>
        <ecNumber evidence="3">3.1.3.12</ecNumber>
    </recommendedName>
</protein>
<accession>A0ABY7JW83</accession>
<dbReference type="PANTHER" id="PTHR43768:SF3">
    <property type="entry name" value="TREHALOSE 6-PHOSPHATE PHOSPHATASE"/>
    <property type="match status" value="1"/>
</dbReference>
<name>A0ABY7JW83_9ACTN</name>
<dbReference type="EC" id="3.1.3.12" evidence="3"/>
<reference evidence="4" key="1">
    <citation type="submission" date="2022-05" db="EMBL/GenBank/DDBJ databases">
        <title>Jatrophihabitans sp. SB3-54 whole genome sequence.</title>
        <authorList>
            <person name="Suh M.K."/>
            <person name="Eom M.K."/>
            <person name="Kim J.S."/>
            <person name="Kim H.S."/>
            <person name="Do H.E."/>
            <person name="Shin Y.K."/>
            <person name="Lee J.-S."/>
        </authorList>
    </citation>
    <scope>NUCLEOTIDE SEQUENCE</scope>
    <source>
        <strain evidence="4">SB3-54</strain>
    </source>
</reference>
<comment type="cofactor">
    <cofactor evidence="3">
        <name>Mg(2+)</name>
        <dbReference type="ChEBI" id="CHEBI:18420"/>
    </cofactor>
</comment>
<sequence>MDLSELTAAVRADLSHALVALDFDGTLAPIVPDPADSRPVDGTVGALSALAGRGAQVAIITGRDAHTVLELSGLAVVPGLIVEGLYGAESWRDGELTSPPTPEAIEQLRQRLPGIVATGDKNVWIEDKRLSLVVHGRLARDPDAALAPLRAPVLALAAELGFEVHDGRGVIELRLPGFDKAGALRRLVDLVRPSSVLFAGDDVGDLPAFAAVRSMRSSGAAAYGVGVRSSEVPELADSADVLVDGPGGVLELLTALVG</sequence>
<dbReference type="Pfam" id="PF02358">
    <property type="entry name" value="Trehalose_PPase"/>
    <property type="match status" value="1"/>
</dbReference>
<dbReference type="GO" id="GO:0004805">
    <property type="term" value="F:trehalose-phosphatase activity"/>
    <property type="evidence" value="ECO:0007669"/>
    <property type="project" value="UniProtKB-EC"/>
</dbReference>
<keyword evidence="3" id="KW-0479">Metal-binding</keyword>
<evidence type="ECO:0000313" key="4">
    <source>
        <dbReference type="EMBL" id="WAX56817.1"/>
    </source>
</evidence>
<keyword evidence="1 3" id="KW-0378">Hydrolase</keyword>
<evidence type="ECO:0000256" key="2">
    <source>
        <dbReference type="ARBA" id="ARBA00024179"/>
    </source>
</evidence>
<proteinExistence type="inferred from homology"/>
<dbReference type="NCBIfam" id="TIGR00685">
    <property type="entry name" value="T6PP"/>
    <property type="match status" value="1"/>
</dbReference>
<dbReference type="SUPFAM" id="SSF56784">
    <property type="entry name" value="HAD-like"/>
    <property type="match status" value="1"/>
</dbReference>
<gene>
    <name evidence="4" type="primary">otsB</name>
    <name evidence="4" type="ORF">M6B22_20165</name>
</gene>
<dbReference type="InterPro" id="IPR036412">
    <property type="entry name" value="HAD-like_sf"/>
</dbReference>
<comment type="catalytic activity">
    <reaction evidence="3">
        <text>alpha,alpha-trehalose 6-phosphate + H2O = alpha,alpha-trehalose + phosphate</text>
        <dbReference type="Rhea" id="RHEA:23420"/>
        <dbReference type="ChEBI" id="CHEBI:15377"/>
        <dbReference type="ChEBI" id="CHEBI:16551"/>
        <dbReference type="ChEBI" id="CHEBI:43474"/>
        <dbReference type="ChEBI" id="CHEBI:58429"/>
        <dbReference type="EC" id="3.1.3.12"/>
    </reaction>
</comment>
<evidence type="ECO:0000256" key="1">
    <source>
        <dbReference type="ARBA" id="ARBA00022801"/>
    </source>
</evidence>